<dbReference type="Pfam" id="PF01592">
    <property type="entry name" value="NifU_N"/>
    <property type="match status" value="1"/>
</dbReference>
<gene>
    <name evidence="2" type="ORF">JN00_0327</name>
</gene>
<dbReference type="OrthoDB" id="9804157at2"/>
<dbReference type="GO" id="GO:0016226">
    <property type="term" value="P:iron-sulfur cluster assembly"/>
    <property type="evidence" value="ECO:0007669"/>
    <property type="project" value="InterPro"/>
</dbReference>
<evidence type="ECO:0000259" key="1">
    <source>
        <dbReference type="Pfam" id="PF01592"/>
    </source>
</evidence>
<name>A0A3M0A1J0_9BACT</name>
<feature type="domain" description="NIF system FeS cluster assembly NifU N-terminal" evidence="1">
    <location>
        <begin position="10"/>
        <end position="99"/>
    </location>
</feature>
<dbReference type="EMBL" id="REFI01000007">
    <property type="protein sequence ID" value="RMA78497.1"/>
    <property type="molecule type" value="Genomic_DNA"/>
</dbReference>
<accession>A0A3M0A1J0</accession>
<evidence type="ECO:0000313" key="2">
    <source>
        <dbReference type="EMBL" id="RMA78497.1"/>
    </source>
</evidence>
<protein>
    <submittedName>
        <fullName evidence="2">Nitrogen fixation NifU-like protein</fullName>
    </submittedName>
</protein>
<dbReference type="Gene3D" id="3.90.1010.10">
    <property type="match status" value="1"/>
</dbReference>
<dbReference type="AlphaFoldDB" id="A0A3M0A1J0"/>
<dbReference type="GO" id="GO:0051536">
    <property type="term" value="F:iron-sulfur cluster binding"/>
    <property type="evidence" value="ECO:0007669"/>
    <property type="project" value="InterPro"/>
</dbReference>
<dbReference type="SUPFAM" id="SSF82649">
    <property type="entry name" value="SufE/NifU"/>
    <property type="match status" value="1"/>
</dbReference>
<sequence>MTSYSNQEKQKIIFEAYANPKHKLQTLNTKNFIFEKSNICVDNLKLNLIWEKEVLKNAEYSLEGCAVFSASVELVIELIVGKNKQEINEIIDIYEEMINGKEINNKSRERLEKLIVFEKVKTHLNRLECASIIIRAIRKGL</sequence>
<reference evidence="2 3" key="1">
    <citation type="submission" date="2018-10" db="EMBL/GenBank/DDBJ databases">
        <title>Genomic Encyclopedia of Archaeal and Bacterial Type Strains, Phase II (KMG-II): from individual species to whole genera.</title>
        <authorList>
            <person name="Goeker M."/>
        </authorList>
    </citation>
    <scope>NUCLEOTIDE SEQUENCE [LARGE SCALE GENOMIC DNA]</scope>
    <source>
        <strain evidence="2 3">ATCC 29870</strain>
    </source>
</reference>
<comment type="caution">
    <text evidence="2">The sequence shown here is derived from an EMBL/GenBank/DDBJ whole genome shotgun (WGS) entry which is preliminary data.</text>
</comment>
<dbReference type="InterPro" id="IPR002871">
    <property type="entry name" value="NIF_FeS_clus_asmbl_NifU_N"/>
</dbReference>
<dbReference type="Proteomes" id="UP000267246">
    <property type="component" value="Unassembled WGS sequence"/>
</dbReference>
<dbReference type="GO" id="GO:0005506">
    <property type="term" value="F:iron ion binding"/>
    <property type="evidence" value="ECO:0007669"/>
    <property type="project" value="InterPro"/>
</dbReference>
<evidence type="ECO:0000313" key="3">
    <source>
        <dbReference type="Proteomes" id="UP000267246"/>
    </source>
</evidence>
<organism evidence="2 3">
    <name type="scientific">Metamycoplasma subdolum</name>
    <dbReference type="NCBI Taxonomy" id="92407"/>
    <lineage>
        <taxon>Bacteria</taxon>
        <taxon>Bacillati</taxon>
        <taxon>Mycoplasmatota</taxon>
        <taxon>Mycoplasmoidales</taxon>
        <taxon>Metamycoplasmataceae</taxon>
        <taxon>Metamycoplasma</taxon>
    </lineage>
</organism>
<keyword evidence="3" id="KW-1185">Reference proteome</keyword>
<proteinExistence type="predicted"/>